<evidence type="ECO:0000256" key="2">
    <source>
        <dbReference type="SAM" id="MobiDB-lite"/>
    </source>
</evidence>
<dbReference type="Proteomes" id="UP000683360">
    <property type="component" value="Unassembled WGS sequence"/>
</dbReference>
<comment type="caution">
    <text evidence="4">The sequence shown here is derived from an EMBL/GenBank/DDBJ whole genome shotgun (WGS) entry which is preliminary data.</text>
</comment>
<name>A0A8S3TJS2_MYTED</name>
<dbReference type="PANTHER" id="PTHR19143">
    <property type="entry name" value="FIBRINOGEN/TENASCIN/ANGIOPOEITIN"/>
    <property type="match status" value="1"/>
</dbReference>
<feature type="region of interest" description="Disordered" evidence="2">
    <location>
        <begin position="1"/>
        <end position="27"/>
    </location>
</feature>
<dbReference type="OrthoDB" id="6345539at2759"/>
<gene>
    <name evidence="4" type="ORF">MEDL_46619</name>
</gene>
<proteinExistence type="predicted"/>
<evidence type="ECO:0000256" key="1">
    <source>
        <dbReference type="ARBA" id="ARBA00023157"/>
    </source>
</evidence>
<dbReference type="PROSITE" id="PS00514">
    <property type="entry name" value="FIBRINOGEN_C_1"/>
    <property type="match status" value="1"/>
</dbReference>
<dbReference type="SUPFAM" id="SSF56496">
    <property type="entry name" value="Fibrinogen C-terminal domain-like"/>
    <property type="match status" value="1"/>
</dbReference>
<dbReference type="PROSITE" id="PS51406">
    <property type="entry name" value="FIBRINOGEN_C_2"/>
    <property type="match status" value="1"/>
</dbReference>
<dbReference type="Gene3D" id="3.90.215.10">
    <property type="entry name" value="Gamma Fibrinogen, chain A, domain 1"/>
    <property type="match status" value="1"/>
</dbReference>
<dbReference type="InterPro" id="IPR020837">
    <property type="entry name" value="Fibrinogen_CS"/>
</dbReference>
<dbReference type="EMBL" id="CAJPWZ010002222">
    <property type="protein sequence ID" value="CAG2233937.1"/>
    <property type="molecule type" value="Genomic_DNA"/>
</dbReference>
<dbReference type="GO" id="GO:0005615">
    <property type="term" value="C:extracellular space"/>
    <property type="evidence" value="ECO:0007669"/>
    <property type="project" value="TreeGrafter"/>
</dbReference>
<evidence type="ECO:0000259" key="3">
    <source>
        <dbReference type="PROSITE" id="PS51406"/>
    </source>
</evidence>
<dbReference type="AlphaFoldDB" id="A0A8S3TJS2"/>
<dbReference type="InterPro" id="IPR036056">
    <property type="entry name" value="Fibrinogen-like_C"/>
</dbReference>
<sequence length="198" mass="22836">MKERSKKNKKNKNSSIEEKQNGENNLSENENFYLEIFGSKSEEIAQVEVKRPSDCMDLDKSTCKSEYIRFTLERLPVLTFSVQLMSMVEDGQCGCKQDKKCNNDNEDSDEEQGPCKGDAMKKHQNGSTFSTFDKDNIGNCVVDHQGGWWYGACHESNLNGLYLKGSHKIDKYAFGVVWYQWKGFMYSLKTTIMMIRRI</sequence>
<evidence type="ECO:0000313" key="5">
    <source>
        <dbReference type="Proteomes" id="UP000683360"/>
    </source>
</evidence>
<protein>
    <recommendedName>
        <fullName evidence="3">Fibrinogen C-terminal domain-containing protein</fullName>
    </recommendedName>
</protein>
<dbReference type="InterPro" id="IPR014716">
    <property type="entry name" value="Fibrinogen_a/b/g_C_1"/>
</dbReference>
<organism evidence="4 5">
    <name type="scientific">Mytilus edulis</name>
    <name type="common">Blue mussel</name>
    <dbReference type="NCBI Taxonomy" id="6550"/>
    <lineage>
        <taxon>Eukaryota</taxon>
        <taxon>Metazoa</taxon>
        <taxon>Spiralia</taxon>
        <taxon>Lophotrochozoa</taxon>
        <taxon>Mollusca</taxon>
        <taxon>Bivalvia</taxon>
        <taxon>Autobranchia</taxon>
        <taxon>Pteriomorphia</taxon>
        <taxon>Mytilida</taxon>
        <taxon>Mytiloidea</taxon>
        <taxon>Mytilidae</taxon>
        <taxon>Mytilinae</taxon>
        <taxon>Mytilus</taxon>
    </lineage>
</organism>
<keyword evidence="1" id="KW-1015">Disulfide bond</keyword>
<reference evidence="4" key="1">
    <citation type="submission" date="2021-03" db="EMBL/GenBank/DDBJ databases">
        <authorList>
            <person name="Bekaert M."/>
        </authorList>
    </citation>
    <scope>NUCLEOTIDE SEQUENCE</scope>
</reference>
<evidence type="ECO:0000313" key="4">
    <source>
        <dbReference type="EMBL" id="CAG2233937.1"/>
    </source>
</evidence>
<dbReference type="Pfam" id="PF00147">
    <property type="entry name" value="Fibrinogen_C"/>
    <property type="match status" value="1"/>
</dbReference>
<keyword evidence="5" id="KW-1185">Reference proteome</keyword>
<accession>A0A8S3TJS2</accession>
<dbReference type="InterPro" id="IPR002181">
    <property type="entry name" value="Fibrinogen_a/b/g_C_dom"/>
</dbReference>
<feature type="compositionally biased region" description="Basic residues" evidence="2">
    <location>
        <begin position="1"/>
        <end position="12"/>
    </location>
</feature>
<feature type="domain" description="Fibrinogen C-terminal" evidence="3">
    <location>
        <begin position="117"/>
        <end position="198"/>
    </location>
</feature>
<dbReference type="InterPro" id="IPR050373">
    <property type="entry name" value="Fibrinogen_C-term_domain"/>
</dbReference>
<dbReference type="SMART" id="SM00186">
    <property type="entry name" value="FBG"/>
    <property type="match status" value="1"/>
</dbReference>